<accession>A0ACB7T9Z7</accession>
<sequence length="83" mass="9988">MLSKPSAPAPRMYKVSAEMFRPPLPLELWGALPDKLCRSSRRPVPATAFLRQLRVRASMRAKWRKKRMRRLKRKRRKMRERSK</sequence>
<reference evidence="1" key="1">
    <citation type="submission" date="2020-05" db="EMBL/GenBank/DDBJ databases">
        <title>Large-scale comparative analyses of tick genomes elucidate their genetic diversity and vector capacities.</title>
        <authorList>
            <person name="Jia N."/>
            <person name="Wang J."/>
            <person name="Shi W."/>
            <person name="Du L."/>
            <person name="Sun Y."/>
            <person name="Zhan W."/>
            <person name="Jiang J."/>
            <person name="Wang Q."/>
            <person name="Zhang B."/>
            <person name="Ji P."/>
            <person name="Sakyi L.B."/>
            <person name="Cui X."/>
            <person name="Yuan T."/>
            <person name="Jiang B."/>
            <person name="Yang W."/>
            <person name="Lam T.T.-Y."/>
            <person name="Chang Q."/>
            <person name="Ding S."/>
            <person name="Wang X."/>
            <person name="Zhu J."/>
            <person name="Ruan X."/>
            <person name="Zhao L."/>
            <person name="Wei J."/>
            <person name="Que T."/>
            <person name="Du C."/>
            <person name="Cheng J."/>
            <person name="Dai P."/>
            <person name="Han X."/>
            <person name="Huang E."/>
            <person name="Gao Y."/>
            <person name="Liu J."/>
            <person name="Shao H."/>
            <person name="Ye R."/>
            <person name="Li L."/>
            <person name="Wei W."/>
            <person name="Wang X."/>
            <person name="Wang C."/>
            <person name="Yang T."/>
            <person name="Huo Q."/>
            <person name="Li W."/>
            <person name="Guo W."/>
            <person name="Chen H."/>
            <person name="Zhou L."/>
            <person name="Ni X."/>
            <person name="Tian J."/>
            <person name="Zhou Y."/>
            <person name="Sheng Y."/>
            <person name="Liu T."/>
            <person name="Pan Y."/>
            <person name="Xia L."/>
            <person name="Li J."/>
            <person name="Zhao F."/>
            <person name="Cao W."/>
        </authorList>
    </citation>
    <scope>NUCLEOTIDE SEQUENCE</scope>
    <source>
        <strain evidence="1">Hyas-2018</strain>
    </source>
</reference>
<comment type="caution">
    <text evidence="1">The sequence shown here is derived from an EMBL/GenBank/DDBJ whole genome shotgun (WGS) entry which is preliminary data.</text>
</comment>
<protein>
    <submittedName>
        <fullName evidence="1">Uncharacterized protein</fullName>
    </submittedName>
</protein>
<evidence type="ECO:0000313" key="1">
    <source>
        <dbReference type="EMBL" id="KAH6942951.1"/>
    </source>
</evidence>
<name>A0ACB7T9Z7_HYAAI</name>
<organism evidence="1 2">
    <name type="scientific">Hyalomma asiaticum</name>
    <name type="common">Tick</name>
    <dbReference type="NCBI Taxonomy" id="266040"/>
    <lineage>
        <taxon>Eukaryota</taxon>
        <taxon>Metazoa</taxon>
        <taxon>Ecdysozoa</taxon>
        <taxon>Arthropoda</taxon>
        <taxon>Chelicerata</taxon>
        <taxon>Arachnida</taxon>
        <taxon>Acari</taxon>
        <taxon>Parasitiformes</taxon>
        <taxon>Ixodida</taxon>
        <taxon>Ixodoidea</taxon>
        <taxon>Ixodidae</taxon>
        <taxon>Hyalomminae</taxon>
        <taxon>Hyalomma</taxon>
    </lineage>
</organism>
<proteinExistence type="predicted"/>
<dbReference type="EMBL" id="CM023490">
    <property type="protein sequence ID" value="KAH6942951.1"/>
    <property type="molecule type" value="Genomic_DNA"/>
</dbReference>
<gene>
    <name evidence="1" type="ORF">HPB50_012665</name>
</gene>
<evidence type="ECO:0000313" key="2">
    <source>
        <dbReference type="Proteomes" id="UP000821845"/>
    </source>
</evidence>
<keyword evidence="2" id="KW-1185">Reference proteome</keyword>
<dbReference type="Proteomes" id="UP000821845">
    <property type="component" value="Chromosome 10"/>
</dbReference>